<evidence type="ECO:0000313" key="2">
    <source>
        <dbReference type="Proteomes" id="UP000077051"/>
    </source>
</evidence>
<accession>A0A168ME46</accession>
<dbReference type="VEuPathDB" id="FungiDB:MUCCIDRAFT_108625"/>
<dbReference type="Proteomes" id="UP000077051">
    <property type="component" value="Unassembled WGS sequence"/>
</dbReference>
<keyword evidence="2" id="KW-1185">Reference proteome</keyword>
<evidence type="ECO:0000313" key="1">
    <source>
        <dbReference type="EMBL" id="OAD04793.1"/>
    </source>
</evidence>
<sequence length="66" mass="7564">MVGAMQSVDGSLKVSPRYKEANKPFAYNHRRPIMANTTKVLAIEEEHTLVAETLKRQLHIRILHSH</sequence>
<dbReference type="AlphaFoldDB" id="A0A168ME46"/>
<dbReference type="EMBL" id="AMYB01000003">
    <property type="protein sequence ID" value="OAD04793.1"/>
    <property type="molecule type" value="Genomic_DNA"/>
</dbReference>
<protein>
    <submittedName>
        <fullName evidence="1">Uncharacterized protein</fullName>
    </submittedName>
</protein>
<gene>
    <name evidence="1" type="ORF">MUCCIDRAFT_108625</name>
</gene>
<name>A0A168ME46_MUCCL</name>
<reference evidence="1 2" key="1">
    <citation type="submission" date="2015-06" db="EMBL/GenBank/DDBJ databases">
        <title>Expansion of signal transduction pathways in fungi by whole-genome duplication.</title>
        <authorList>
            <consortium name="DOE Joint Genome Institute"/>
            <person name="Corrochano L.M."/>
            <person name="Kuo A."/>
            <person name="Marcet-Houben M."/>
            <person name="Polaino S."/>
            <person name="Salamov A."/>
            <person name="Villalobos J.M."/>
            <person name="Alvarez M.I."/>
            <person name="Avalos J."/>
            <person name="Benito E.P."/>
            <person name="Benoit I."/>
            <person name="Burger G."/>
            <person name="Camino L.P."/>
            <person name="Canovas D."/>
            <person name="Cerda-Olmedo E."/>
            <person name="Cheng J.-F."/>
            <person name="Dominguez A."/>
            <person name="Elias M."/>
            <person name="Eslava A.P."/>
            <person name="Glaser F."/>
            <person name="Grimwood J."/>
            <person name="Gutierrez G."/>
            <person name="Heitman J."/>
            <person name="Henrissat B."/>
            <person name="Iturriaga E.A."/>
            <person name="Lang B.F."/>
            <person name="Lavin J.L."/>
            <person name="Lee S."/>
            <person name="Li W."/>
            <person name="Lindquist E."/>
            <person name="Lopez-Garcia S."/>
            <person name="Luque E.M."/>
            <person name="Marcos A.T."/>
            <person name="Martin J."/>
            <person name="Mccluskey K."/>
            <person name="Medina H.R."/>
            <person name="Miralles-Duran A."/>
            <person name="Miyazaki A."/>
            <person name="Munoz-Torres E."/>
            <person name="Oguiza J.A."/>
            <person name="Ohm R."/>
            <person name="Olmedo M."/>
            <person name="Orejas M."/>
            <person name="Ortiz-Castellanos L."/>
            <person name="Pisabarro A.G."/>
            <person name="Rodriguez-Romero J."/>
            <person name="Ruiz-Herrera J."/>
            <person name="Ruiz-Vazquez R."/>
            <person name="Sanz C."/>
            <person name="Schackwitz W."/>
            <person name="Schmutz J."/>
            <person name="Shahriari M."/>
            <person name="Shelest E."/>
            <person name="Silva-Franco F."/>
            <person name="Soanes D."/>
            <person name="Syed K."/>
            <person name="Tagua V.G."/>
            <person name="Talbot N.J."/>
            <person name="Thon M."/>
            <person name="De Vries R.P."/>
            <person name="Wiebenga A."/>
            <person name="Yadav J.S."/>
            <person name="Braun E.L."/>
            <person name="Baker S."/>
            <person name="Garre V."/>
            <person name="Horwitz B."/>
            <person name="Torres-Martinez S."/>
            <person name="Idnurm A."/>
            <person name="Herrera-Estrella A."/>
            <person name="Gabaldon T."/>
            <person name="Grigoriev I.V."/>
        </authorList>
    </citation>
    <scope>NUCLEOTIDE SEQUENCE [LARGE SCALE GENOMIC DNA]</scope>
    <source>
        <strain evidence="1 2">CBS 277.49</strain>
    </source>
</reference>
<proteinExistence type="predicted"/>
<organism evidence="1 2">
    <name type="scientific">Mucor lusitanicus CBS 277.49</name>
    <dbReference type="NCBI Taxonomy" id="747725"/>
    <lineage>
        <taxon>Eukaryota</taxon>
        <taxon>Fungi</taxon>
        <taxon>Fungi incertae sedis</taxon>
        <taxon>Mucoromycota</taxon>
        <taxon>Mucoromycotina</taxon>
        <taxon>Mucoromycetes</taxon>
        <taxon>Mucorales</taxon>
        <taxon>Mucorineae</taxon>
        <taxon>Mucoraceae</taxon>
        <taxon>Mucor</taxon>
    </lineage>
</organism>
<comment type="caution">
    <text evidence="1">The sequence shown here is derived from an EMBL/GenBank/DDBJ whole genome shotgun (WGS) entry which is preliminary data.</text>
</comment>